<proteinExistence type="predicted"/>
<feature type="compositionally biased region" description="Basic and acidic residues" evidence="1">
    <location>
        <begin position="8"/>
        <end position="24"/>
    </location>
</feature>
<sequence length="24" mass="2700">MGQRTKSHGIEARLTRVDHTPVPI</sequence>
<dbReference type="EMBL" id="KN458779">
    <property type="protein sequence ID" value="KHG30634.1"/>
    <property type="molecule type" value="Genomic_DNA"/>
</dbReference>
<dbReference type="Proteomes" id="UP000032142">
    <property type="component" value="Unassembled WGS sequence"/>
</dbReference>
<protein>
    <submittedName>
        <fullName evidence="2">Uncharacterized protein</fullName>
    </submittedName>
</protein>
<gene>
    <name evidence="2" type="ORF">F383_12601</name>
</gene>
<keyword evidence="3" id="KW-1185">Reference proteome</keyword>
<dbReference type="AlphaFoldDB" id="A0A0B0Q1C8"/>
<feature type="region of interest" description="Disordered" evidence="1">
    <location>
        <begin position="1"/>
        <end position="24"/>
    </location>
</feature>
<evidence type="ECO:0000256" key="1">
    <source>
        <dbReference type="SAM" id="MobiDB-lite"/>
    </source>
</evidence>
<evidence type="ECO:0000313" key="2">
    <source>
        <dbReference type="EMBL" id="KHG30634.1"/>
    </source>
</evidence>
<name>A0A0B0Q1C8_GOSAR</name>
<organism evidence="2 3">
    <name type="scientific">Gossypium arboreum</name>
    <name type="common">Tree cotton</name>
    <name type="synonym">Gossypium nanking</name>
    <dbReference type="NCBI Taxonomy" id="29729"/>
    <lineage>
        <taxon>Eukaryota</taxon>
        <taxon>Viridiplantae</taxon>
        <taxon>Streptophyta</taxon>
        <taxon>Embryophyta</taxon>
        <taxon>Tracheophyta</taxon>
        <taxon>Spermatophyta</taxon>
        <taxon>Magnoliopsida</taxon>
        <taxon>eudicotyledons</taxon>
        <taxon>Gunneridae</taxon>
        <taxon>Pentapetalae</taxon>
        <taxon>rosids</taxon>
        <taxon>malvids</taxon>
        <taxon>Malvales</taxon>
        <taxon>Malvaceae</taxon>
        <taxon>Malvoideae</taxon>
        <taxon>Gossypium</taxon>
    </lineage>
</organism>
<accession>A0A0B0Q1C8</accession>
<reference evidence="3" key="1">
    <citation type="submission" date="2014-09" db="EMBL/GenBank/DDBJ databases">
        <authorList>
            <person name="Mudge J."/>
            <person name="Ramaraj T."/>
            <person name="Lindquist I.E."/>
            <person name="Bharti A.K."/>
            <person name="Sundararajan A."/>
            <person name="Cameron C.T."/>
            <person name="Woodward J.E."/>
            <person name="May G.D."/>
            <person name="Brubaker C."/>
            <person name="Broadhvest J."/>
            <person name="Wilkins T.A."/>
        </authorList>
    </citation>
    <scope>NUCLEOTIDE SEQUENCE</scope>
    <source>
        <strain evidence="3">cv. AKA8401</strain>
    </source>
</reference>
<evidence type="ECO:0000313" key="3">
    <source>
        <dbReference type="Proteomes" id="UP000032142"/>
    </source>
</evidence>